<reference evidence="2 3" key="1">
    <citation type="submission" date="2022-09" db="EMBL/GenBank/DDBJ databases">
        <authorList>
            <person name="Palmer J.M."/>
        </authorList>
    </citation>
    <scope>NUCLEOTIDE SEQUENCE [LARGE SCALE GENOMIC DNA]</scope>
    <source>
        <strain evidence="2 3">DSM 7382</strain>
    </source>
</reference>
<evidence type="ECO:0000313" key="3">
    <source>
        <dbReference type="Proteomes" id="UP001385951"/>
    </source>
</evidence>
<dbReference type="Gene3D" id="3.20.20.80">
    <property type="entry name" value="Glycosidases"/>
    <property type="match status" value="1"/>
</dbReference>
<dbReference type="AlphaFoldDB" id="A0AAW0FXS0"/>
<organism evidence="2 3">
    <name type="scientific">Cerrena zonata</name>
    <dbReference type="NCBI Taxonomy" id="2478898"/>
    <lineage>
        <taxon>Eukaryota</taxon>
        <taxon>Fungi</taxon>
        <taxon>Dikarya</taxon>
        <taxon>Basidiomycota</taxon>
        <taxon>Agaricomycotina</taxon>
        <taxon>Agaricomycetes</taxon>
        <taxon>Polyporales</taxon>
        <taxon>Cerrenaceae</taxon>
        <taxon>Cerrena</taxon>
    </lineage>
</organism>
<proteinExistence type="predicted"/>
<gene>
    <name evidence="2" type="ORF">QCA50_010527</name>
</gene>
<comment type="caution">
    <text evidence="2">The sequence shown here is derived from an EMBL/GenBank/DDBJ whole genome shotgun (WGS) entry which is preliminary data.</text>
</comment>
<evidence type="ECO:0000313" key="2">
    <source>
        <dbReference type="EMBL" id="KAK7686303.1"/>
    </source>
</evidence>
<evidence type="ECO:0000256" key="1">
    <source>
        <dbReference type="SAM" id="MobiDB-lite"/>
    </source>
</evidence>
<sequence length="109" mass="12550">MESICNLQRVEDDATLGNTPLWFGEWGLPTQFQATDDFLHQWADAQKLAYSKGKGWIFWNFKVEISDLAGDLARQWSYLEGLKRGYFTKDPSKLNDPNVCDPFRTQPSS</sequence>
<dbReference type="SUPFAM" id="SSF51445">
    <property type="entry name" value="(Trans)glycosidases"/>
    <property type="match status" value="1"/>
</dbReference>
<dbReference type="Proteomes" id="UP001385951">
    <property type="component" value="Unassembled WGS sequence"/>
</dbReference>
<dbReference type="EMBL" id="JASBNA010000017">
    <property type="protein sequence ID" value="KAK7686303.1"/>
    <property type="molecule type" value="Genomic_DNA"/>
</dbReference>
<dbReference type="InterPro" id="IPR017853">
    <property type="entry name" value="GH"/>
</dbReference>
<accession>A0AAW0FXS0</accession>
<feature type="region of interest" description="Disordered" evidence="1">
    <location>
        <begin position="89"/>
        <end position="109"/>
    </location>
</feature>
<name>A0AAW0FXS0_9APHY</name>
<protein>
    <submittedName>
        <fullName evidence="2">Uncharacterized protein</fullName>
    </submittedName>
</protein>
<keyword evidence="3" id="KW-1185">Reference proteome</keyword>